<evidence type="ECO:0000256" key="13">
    <source>
        <dbReference type="ARBA" id="ARBA00023125"/>
    </source>
</evidence>
<dbReference type="GO" id="GO:0005634">
    <property type="term" value="C:nucleus"/>
    <property type="evidence" value="ECO:0007669"/>
    <property type="project" value="UniProtKB-SubCell"/>
</dbReference>
<feature type="compositionally biased region" description="Pro residues" evidence="16">
    <location>
        <begin position="723"/>
        <end position="749"/>
    </location>
</feature>
<feature type="compositionally biased region" description="Low complexity" evidence="16">
    <location>
        <begin position="460"/>
        <end position="501"/>
    </location>
</feature>
<comment type="subcellular location">
    <subcellularLocation>
        <location evidence="3">Chromosome</location>
        <location evidence="3">Telomere</location>
    </subcellularLocation>
    <subcellularLocation>
        <location evidence="2">Cytoplasm</location>
    </subcellularLocation>
    <subcellularLocation>
        <location evidence="1">Nucleus</location>
    </subcellularLocation>
</comment>
<dbReference type="EMBL" id="KQ087198">
    <property type="protein sequence ID" value="KLT43086.1"/>
    <property type="molecule type" value="Genomic_DNA"/>
</dbReference>
<feature type="compositionally biased region" description="Polar residues" evidence="16">
    <location>
        <begin position="146"/>
        <end position="156"/>
    </location>
</feature>
<evidence type="ECO:0000256" key="4">
    <source>
        <dbReference type="ARBA" id="ARBA00005491"/>
    </source>
</evidence>
<dbReference type="InterPro" id="IPR003892">
    <property type="entry name" value="CUE"/>
</dbReference>
<evidence type="ECO:0000256" key="7">
    <source>
        <dbReference type="ARBA" id="ARBA00022490"/>
    </source>
</evidence>
<dbReference type="InterPro" id="IPR041803">
    <property type="entry name" value="DEF1_CUE"/>
</dbReference>
<keyword evidence="14" id="KW-0234">DNA repair</keyword>
<feature type="region of interest" description="Disordered" evidence="16">
    <location>
        <begin position="56"/>
        <end position="104"/>
    </location>
</feature>
<dbReference type="CDD" id="cd14368">
    <property type="entry name" value="CUE_DEF1_like"/>
    <property type="match status" value="1"/>
</dbReference>
<dbReference type="GO" id="GO:0006281">
    <property type="term" value="P:DNA repair"/>
    <property type="evidence" value="ECO:0007669"/>
    <property type="project" value="UniProtKB-KW"/>
</dbReference>
<dbReference type="GO" id="GO:0003677">
    <property type="term" value="F:DNA binding"/>
    <property type="evidence" value="ECO:0007669"/>
    <property type="project" value="UniProtKB-KW"/>
</dbReference>
<feature type="compositionally biased region" description="Low complexity" evidence="16">
    <location>
        <begin position="566"/>
        <end position="603"/>
    </location>
</feature>
<feature type="domain" description="CUE" evidence="17">
    <location>
        <begin position="10"/>
        <end position="53"/>
    </location>
</feature>
<dbReference type="AlphaFoldDB" id="A0A0J0XPN3"/>
<feature type="compositionally biased region" description="Low complexity" evidence="16">
    <location>
        <begin position="509"/>
        <end position="557"/>
    </location>
</feature>
<feature type="region of interest" description="Disordered" evidence="16">
    <location>
        <begin position="120"/>
        <end position="412"/>
    </location>
</feature>
<feature type="compositionally biased region" description="Polar residues" evidence="16">
    <location>
        <begin position="389"/>
        <end position="405"/>
    </location>
</feature>
<organism evidence="18 19">
    <name type="scientific">Cutaneotrichosporon oleaginosum</name>
    <dbReference type="NCBI Taxonomy" id="879819"/>
    <lineage>
        <taxon>Eukaryota</taxon>
        <taxon>Fungi</taxon>
        <taxon>Dikarya</taxon>
        <taxon>Basidiomycota</taxon>
        <taxon>Agaricomycotina</taxon>
        <taxon>Tremellomycetes</taxon>
        <taxon>Trichosporonales</taxon>
        <taxon>Trichosporonaceae</taxon>
        <taxon>Cutaneotrichosporon</taxon>
    </lineage>
</organism>
<feature type="compositionally biased region" description="Polar residues" evidence="16">
    <location>
        <begin position="810"/>
        <end position="825"/>
    </location>
</feature>
<feature type="region of interest" description="Disordered" evidence="16">
    <location>
        <begin position="434"/>
        <end position="898"/>
    </location>
</feature>
<feature type="compositionally biased region" description="Low complexity" evidence="16">
    <location>
        <begin position="835"/>
        <end position="864"/>
    </location>
</feature>
<dbReference type="InterPro" id="IPR051833">
    <property type="entry name" value="TC-DDR_regulator"/>
</dbReference>
<feature type="compositionally biased region" description="Low complexity" evidence="16">
    <location>
        <begin position="214"/>
        <end position="245"/>
    </location>
</feature>
<feature type="compositionally biased region" description="Low complexity" evidence="16">
    <location>
        <begin position="772"/>
        <end position="785"/>
    </location>
</feature>
<dbReference type="GO" id="GO:0043130">
    <property type="term" value="F:ubiquitin binding"/>
    <property type="evidence" value="ECO:0007669"/>
    <property type="project" value="InterPro"/>
</dbReference>
<evidence type="ECO:0000256" key="15">
    <source>
        <dbReference type="ARBA" id="ARBA00023242"/>
    </source>
</evidence>
<feature type="compositionally biased region" description="Low complexity" evidence="16">
    <location>
        <begin position="652"/>
        <end position="674"/>
    </location>
</feature>
<comment type="similarity">
    <text evidence="4">Belongs to the DEF1 family.</text>
</comment>
<feature type="compositionally biased region" description="Polar residues" evidence="16">
    <location>
        <begin position="791"/>
        <end position="801"/>
    </location>
</feature>
<dbReference type="OrthoDB" id="5396806at2759"/>
<dbReference type="RefSeq" id="XP_018279577.1">
    <property type="nucleotide sequence ID" value="XM_018422895.1"/>
</dbReference>
<feature type="compositionally biased region" description="Pro residues" evidence="16">
    <location>
        <begin position="269"/>
        <end position="286"/>
    </location>
</feature>
<feature type="compositionally biased region" description="Low complexity" evidence="16">
    <location>
        <begin position="366"/>
        <end position="382"/>
    </location>
</feature>
<evidence type="ECO:0000313" key="18">
    <source>
        <dbReference type="EMBL" id="KLT43086.1"/>
    </source>
</evidence>
<feature type="compositionally biased region" description="Low complexity" evidence="16">
    <location>
        <begin position="157"/>
        <end position="166"/>
    </location>
</feature>
<feature type="compositionally biased region" description="Gly residues" evidence="16">
    <location>
        <begin position="883"/>
        <end position="898"/>
    </location>
</feature>
<evidence type="ECO:0000256" key="14">
    <source>
        <dbReference type="ARBA" id="ARBA00023204"/>
    </source>
</evidence>
<dbReference type="GeneID" id="28983498"/>
<dbReference type="Pfam" id="PF02845">
    <property type="entry name" value="CUE"/>
    <property type="match status" value="1"/>
</dbReference>
<dbReference type="Proteomes" id="UP000053611">
    <property type="component" value="Unassembled WGS sequence"/>
</dbReference>
<keyword evidence="15" id="KW-0539">Nucleus</keyword>
<protein>
    <recommendedName>
        <fullName evidence="5">RNA polymerase II degradation factor 1</fullName>
    </recommendedName>
</protein>
<keyword evidence="11" id="KW-0832">Ubl conjugation</keyword>
<evidence type="ECO:0000256" key="5">
    <source>
        <dbReference type="ARBA" id="ARBA00020536"/>
    </source>
</evidence>
<proteinExistence type="inferred from homology"/>
<dbReference type="PANTHER" id="PTHR16308:SF13">
    <property type="entry name" value="PROTEIN LINGERER"/>
    <property type="match status" value="1"/>
</dbReference>
<dbReference type="GO" id="GO:0000781">
    <property type="term" value="C:chromosome, telomeric region"/>
    <property type="evidence" value="ECO:0007669"/>
    <property type="project" value="UniProtKB-SubCell"/>
</dbReference>
<evidence type="ECO:0000256" key="16">
    <source>
        <dbReference type="SAM" id="MobiDB-lite"/>
    </source>
</evidence>
<keyword evidence="9" id="KW-0227">DNA damage</keyword>
<evidence type="ECO:0000256" key="9">
    <source>
        <dbReference type="ARBA" id="ARBA00022763"/>
    </source>
</evidence>
<evidence type="ECO:0000256" key="6">
    <source>
        <dbReference type="ARBA" id="ARBA00022454"/>
    </source>
</evidence>
<keyword evidence="7" id="KW-0963">Cytoplasm</keyword>
<reference evidence="18 19" key="1">
    <citation type="submission" date="2015-03" db="EMBL/GenBank/DDBJ databases">
        <title>Genomics and transcriptomics of the oil-accumulating basidiomycete yeast T. oleaginosus allow insights into substrate utilization and the diverse evolutionary trajectories of mating systems in fungi.</title>
        <authorList>
            <consortium name="DOE Joint Genome Institute"/>
            <person name="Kourist R."/>
            <person name="Kracht O."/>
            <person name="Bracharz F."/>
            <person name="Lipzen A."/>
            <person name="Nolan M."/>
            <person name="Ohm R."/>
            <person name="Grigoriev I."/>
            <person name="Sun S."/>
            <person name="Heitman J."/>
            <person name="Bruck T."/>
            <person name="Nowrousian M."/>
        </authorList>
    </citation>
    <scope>NUCLEOTIDE SEQUENCE [LARGE SCALE GENOMIC DNA]</scope>
    <source>
        <strain evidence="18 19">IBC0246</strain>
    </source>
</reference>
<dbReference type="PANTHER" id="PTHR16308">
    <property type="entry name" value="UBIQUITIN ASSOCIATED PROTEIN 2-LIKE/LINGERER"/>
    <property type="match status" value="1"/>
</dbReference>
<evidence type="ECO:0000256" key="2">
    <source>
        <dbReference type="ARBA" id="ARBA00004496"/>
    </source>
</evidence>
<evidence type="ECO:0000256" key="3">
    <source>
        <dbReference type="ARBA" id="ARBA00004574"/>
    </source>
</evidence>
<accession>A0A0J0XPN3</accession>
<evidence type="ECO:0000256" key="12">
    <source>
        <dbReference type="ARBA" id="ARBA00022895"/>
    </source>
</evidence>
<sequence>MATVGELSKKFASQLQQLQAIFPDWEEQDLVFALQDSKGNVEDTVLAISEGRTTQFTQASKKKPAKTAGSKVHGGRNAGEPWEEFSGGGRGGRGGGRGGRGGGIARGMAAVRGARIGRAGARAGRGGYGNVNGGAKKSDAPIDAWPTSTATTADGWSSQVEQAEAASAHEDDGTGWGEPLQPETKPQEPVAAPEPVKRGAWGKELPKSAQPPKQASTAPVAASASPATAAAPVAAPAVAPSAPAAPAQPAPKPKMTWAQIAKPIEKPKPAPPPPAPKAPEPQPEPEVTPEEPAKIEEEVVQPEPEQAKAEEPEKVTEETTEEPATQPEPVVLAPEVHPEPEAAKETAATAVQEQSWASDPAIVGSAAPTAAPAAPEPVTTYTGPPGFNTVASKAVGSQQPRTSSRGAHRFKTGGEAVVLPAQASGVSSMEIQFGNLSFGGLNGDGVETPVQAEEPPAAQSPVAHTSSAPSATSAPSAPAAAATQQAVPAQQPSAWQQQQAAPPQPPASYPGQPQQTYDAYGQQQQQQQQQGQQQEPHQPAQQQQQQQPQQSQYGYRQDGYYNPIGSQGQQGQQTEQSQQHGQQQQQHQQQQQQHQQQQPQQQSYDQFGAGGFSNQWPGQQQPQHNEYGHGRNYDSFSNAGYGRPPAAEEPKQQAPTPAAPSQPQQSLPHQQNQQYYSGIGGMGYYQHPSGPYNPYYQYGHTHNPGFQQYYPMGGRQLYGQPPSHQPPAPIPASKPTPPTHSPYGAPNPYPSSGFEDQSYGLGRFGDSNKASGTLQSGQSQQTPQPIGAGSLPQSGYQQQGLHNFLGGGINTPTGAAGSQQPNRPQAGTPEDSFKGQAGNQQTGAGAAAGARAQPQQPQTQQAFASYPYGAYQSHDWSPYGQQGHYGGSRNGGYTGWQQ</sequence>
<feature type="compositionally biased region" description="Gly residues" evidence="16">
    <location>
        <begin position="86"/>
        <end position="104"/>
    </location>
</feature>
<feature type="compositionally biased region" description="Low complexity" evidence="16">
    <location>
        <begin position="322"/>
        <end position="331"/>
    </location>
</feature>
<evidence type="ECO:0000259" key="17">
    <source>
        <dbReference type="PROSITE" id="PS51140"/>
    </source>
</evidence>
<keyword evidence="8" id="KW-0597">Phosphoprotein</keyword>
<keyword evidence="19" id="KW-1185">Reference proteome</keyword>
<dbReference type="PROSITE" id="PS51140">
    <property type="entry name" value="CUE"/>
    <property type="match status" value="1"/>
</dbReference>
<evidence type="ECO:0000256" key="10">
    <source>
        <dbReference type="ARBA" id="ARBA00022786"/>
    </source>
</evidence>
<dbReference type="GO" id="GO:0005737">
    <property type="term" value="C:cytoplasm"/>
    <property type="evidence" value="ECO:0007669"/>
    <property type="project" value="UniProtKB-SubCell"/>
</dbReference>
<gene>
    <name evidence="18" type="ORF">CC85DRAFT_284841</name>
</gene>
<keyword evidence="12" id="KW-0779">Telomere</keyword>
<evidence type="ECO:0000313" key="19">
    <source>
        <dbReference type="Proteomes" id="UP000053611"/>
    </source>
</evidence>
<feature type="compositionally biased region" description="Basic and acidic residues" evidence="16">
    <location>
        <begin position="305"/>
        <end position="317"/>
    </location>
</feature>
<keyword evidence="10" id="KW-0833">Ubl conjugation pathway</keyword>
<feature type="compositionally biased region" description="Polar residues" evidence="16">
    <location>
        <begin position="612"/>
        <end position="624"/>
    </location>
</feature>
<evidence type="ECO:0000256" key="1">
    <source>
        <dbReference type="ARBA" id="ARBA00004123"/>
    </source>
</evidence>
<name>A0A0J0XPN3_9TREE</name>
<keyword evidence="6" id="KW-0158">Chromosome</keyword>
<evidence type="ECO:0000256" key="11">
    <source>
        <dbReference type="ARBA" id="ARBA00022843"/>
    </source>
</evidence>
<evidence type="ECO:0000256" key="8">
    <source>
        <dbReference type="ARBA" id="ARBA00022553"/>
    </source>
</evidence>
<keyword evidence="13" id="KW-0238">DNA-binding</keyword>
<dbReference type="STRING" id="879819.A0A0J0XPN3"/>
<feature type="compositionally biased region" description="Gly residues" evidence="16">
    <location>
        <begin position="123"/>
        <end position="132"/>
    </location>
</feature>